<evidence type="ECO:0000313" key="3">
    <source>
        <dbReference type="EMBL" id="MFD0622850.1"/>
    </source>
</evidence>
<evidence type="ECO:0000313" key="4">
    <source>
        <dbReference type="Proteomes" id="UP001596915"/>
    </source>
</evidence>
<dbReference type="SUPFAM" id="SSF49785">
    <property type="entry name" value="Galactose-binding domain-like"/>
    <property type="match status" value="1"/>
</dbReference>
<gene>
    <name evidence="3" type="ORF">ACFQ2K_08455</name>
</gene>
<dbReference type="Gene3D" id="2.60.120.1060">
    <property type="entry name" value="NPCBM/NEW2 domain"/>
    <property type="match status" value="1"/>
</dbReference>
<protein>
    <submittedName>
        <fullName evidence="3">NPCBM/NEW2 domain-containing protein</fullName>
    </submittedName>
</protein>
<reference evidence="4" key="1">
    <citation type="journal article" date="2019" name="Int. J. Syst. Evol. Microbiol.">
        <title>The Global Catalogue of Microorganisms (GCM) 10K type strain sequencing project: providing services to taxonomists for standard genome sequencing and annotation.</title>
        <authorList>
            <consortium name="The Broad Institute Genomics Platform"/>
            <consortium name="The Broad Institute Genome Sequencing Center for Infectious Disease"/>
            <person name="Wu L."/>
            <person name="Ma J."/>
        </authorList>
    </citation>
    <scope>NUCLEOTIDE SEQUENCE [LARGE SCALE GENOMIC DNA]</scope>
    <source>
        <strain evidence="4">JCM 12607</strain>
    </source>
</reference>
<sequence length="180" mass="18643">MVNSPTAKTVTVTETVTATATATVEASPRESADEDPAQSPAPAPLPSGEVALSDLTPLGDYPDDEFGLQTVTLGGKSYSNAMVVKYPCQPGTEYSINQRYRKLVLTVGLDDNAVAVSGKLAVVGDGKTRKNIMLEVNRPQTVSVDITGVVKLGIEADISDGSSCNDDGVVVALGKAVLMS</sequence>
<proteinExistence type="predicted"/>
<evidence type="ECO:0000256" key="1">
    <source>
        <dbReference type="SAM" id="MobiDB-lite"/>
    </source>
</evidence>
<organism evidence="3 4">
    <name type="scientific">Streptomyces sanglieri</name>
    <dbReference type="NCBI Taxonomy" id="193460"/>
    <lineage>
        <taxon>Bacteria</taxon>
        <taxon>Bacillati</taxon>
        <taxon>Actinomycetota</taxon>
        <taxon>Actinomycetes</taxon>
        <taxon>Kitasatosporales</taxon>
        <taxon>Streptomycetaceae</taxon>
        <taxon>Streptomyces</taxon>
    </lineage>
</organism>
<dbReference type="Proteomes" id="UP001596915">
    <property type="component" value="Unassembled WGS sequence"/>
</dbReference>
<keyword evidence="4" id="KW-1185">Reference proteome</keyword>
<name>A0ABW2WNL4_9ACTN</name>
<evidence type="ECO:0000259" key="2">
    <source>
        <dbReference type="Pfam" id="PF08305"/>
    </source>
</evidence>
<dbReference type="InterPro" id="IPR013222">
    <property type="entry name" value="Glyco_hyd_98_carb-bd"/>
</dbReference>
<comment type="caution">
    <text evidence="3">The sequence shown here is derived from an EMBL/GenBank/DDBJ whole genome shotgun (WGS) entry which is preliminary data.</text>
</comment>
<dbReference type="InterPro" id="IPR038637">
    <property type="entry name" value="NPCBM_sf"/>
</dbReference>
<feature type="domain" description="Glycosyl hydrolase family 98 putative carbohydrate-binding module" evidence="2">
    <location>
        <begin position="69"/>
        <end position="167"/>
    </location>
</feature>
<dbReference type="InterPro" id="IPR008979">
    <property type="entry name" value="Galactose-bd-like_sf"/>
</dbReference>
<dbReference type="EMBL" id="JBHTGL010000008">
    <property type="protein sequence ID" value="MFD0622850.1"/>
    <property type="molecule type" value="Genomic_DNA"/>
</dbReference>
<feature type="region of interest" description="Disordered" evidence="1">
    <location>
        <begin position="19"/>
        <end position="50"/>
    </location>
</feature>
<dbReference type="Pfam" id="PF08305">
    <property type="entry name" value="NPCBM"/>
    <property type="match status" value="1"/>
</dbReference>
<accession>A0ABW2WNL4</accession>